<accession>A0ABX7VI62</accession>
<evidence type="ECO:0000313" key="1">
    <source>
        <dbReference type="EMBL" id="QTL38509.1"/>
    </source>
</evidence>
<keyword evidence="2" id="KW-1185">Reference proteome</keyword>
<dbReference type="RefSeq" id="WP_209026679.1">
    <property type="nucleotide sequence ID" value="NZ_CP072455.1"/>
</dbReference>
<dbReference type="Proteomes" id="UP000665047">
    <property type="component" value="Chromosome"/>
</dbReference>
<name>A0ABX7VI62_XENBU</name>
<evidence type="ECO:0000313" key="2">
    <source>
        <dbReference type="Proteomes" id="UP000665047"/>
    </source>
</evidence>
<dbReference type="Pfam" id="PF23975">
    <property type="entry name" value="DUF7301"/>
    <property type="match status" value="1"/>
</dbReference>
<protein>
    <recommendedName>
        <fullName evidence="3">Phage protein</fullName>
    </recommendedName>
</protein>
<reference evidence="1 2" key="1">
    <citation type="submission" date="2021-03" db="EMBL/GenBank/DDBJ databases">
        <title>Complete Genome Sequence Data of Xenorhabdus budapestensis strain C72, a Candidate Biological Control Agent, from China.</title>
        <authorList>
            <person name="LI B."/>
            <person name="WANG S."/>
            <person name="QIU D."/>
        </authorList>
    </citation>
    <scope>NUCLEOTIDE SEQUENCE [LARGE SCALE GENOMIC DNA]</scope>
    <source>
        <strain evidence="1 2">C-7-2</strain>
    </source>
</reference>
<gene>
    <name evidence="1" type="ORF">HGO23_11375</name>
</gene>
<dbReference type="InterPro" id="IPR055725">
    <property type="entry name" value="DUF7301"/>
</dbReference>
<dbReference type="EMBL" id="CP072455">
    <property type="protein sequence ID" value="QTL38509.1"/>
    <property type="molecule type" value="Genomic_DNA"/>
</dbReference>
<organism evidence="1 2">
    <name type="scientific">Xenorhabdus budapestensis</name>
    <dbReference type="NCBI Taxonomy" id="290110"/>
    <lineage>
        <taxon>Bacteria</taxon>
        <taxon>Pseudomonadati</taxon>
        <taxon>Pseudomonadota</taxon>
        <taxon>Gammaproteobacteria</taxon>
        <taxon>Enterobacterales</taxon>
        <taxon>Morganellaceae</taxon>
        <taxon>Xenorhabdus</taxon>
    </lineage>
</organism>
<evidence type="ECO:0008006" key="3">
    <source>
        <dbReference type="Google" id="ProtNLM"/>
    </source>
</evidence>
<proteinExistence type="predicted"/>
<sequence length="66" mass="7615">MKKLTTANELLRIDFDVYCACYKKWRKNAKNNACQGGPKMAKSRRDKVLRQIVKRDLAAGILIFRG</sequence>